<keyword evidence="5" id="KW-0677">Repeat</keyword>
<keyword evidence="3" id="KW-0963">Cytoplasm</keyword>
<evidence type="ECO:0000256" key="13">
    <source>
        <dbReference type="ARBA" id="ARBA00060498"/>
    </source>
</evidence>
<dbReference type="GO" id="GO:0007097">
    <property type="term" value="P:nuclear migration"/>
    <property type="evidence" value="ECO:0007669"/>
    <property type="project" value="TreeGrafter"/>
</dbReference>
<keyword evidence="7" id="KW-0175">Coiled coil</keyword>
<evidence type="ECO:0000256" key="3">
    <source>
        <dbReference type="ARBA" id="ARBA00022490"/>
    </source>
</evidence>
<evidence type="ECO:0000256" key="2">
    <source>
        <dbReference type="ARBA" id="ARBA00004528"/>
    </source>
</evidence>
<dbReference type="WBParaSite" id="SMUV_0000161701-mRNA-1">
    <property type="protein sequence ID" value="SMUV_0000161701-mRNA-1"/>
    <property type="gene ID" value="SMUV_0000161701"/>
</dbReference>
<dbReference type="SUPFAM" id="SSF47576">
    <property type="entry name" value="Calponin-homology domain, CH-domain"/>
    <property type="match status" value="1"/>
</dbReference>
<dbReference type="GO" id="GO:0005640">
    <property type="term" value="C:nuclear outer membrane"/>
    <property type="evidence" value="ECO:0007669"/>
    <property type="project" value="TreeGrafter"/>
</dbReference>
<organism evidence="15 16">
    <name type="scientific">Syphacia muris</name>
    <dbReference type="NCBI Taxonomy" id="451379"/>
    <lineage>
        <taxon>Eukaryota</taxon>
        <taxon>Metazoa</taxon>
        <taxon>Ecdysozoa</taxon>
        <taxon>Nematoda</taxon>
        <taxon>Chromadorea</taxon>
        <taxon>Rhabditida</taxon>
        <taxon>Spirurina</taxon>
        <taxon>Oxyuridomorpha</taxon>
        <taxon>Oxyuroidea</taxon>
        <taxon>Oxyuridae</taxon>
        <taxon>Syphacia</taxon>
    </lineage>
</organism>
<evidence type="ECO:0000256" key="9">
    <source>
        <dbReference type="ARBA" id="ARBA00023203"/>
    </source>
</evidence>
<evidence type="ECO:0000256" key="4">
    <source>
        <dbReference type="ARBA" id="ARBA00022692"/>
    </source>
</evidence>
<dbReference type="PANTHER" id="PTHR47535">
    <property type="entry name" value="MUSCLE-SPECIFIC PROTEIN 300 KDA, ISOFORM G"/>
    <property type="match status" value="1"/>
</dbReference>
<evidence type="ECO:0000313" key="16">
    <source>
        <dbReference type="WBParaSite" id="SMUV_0000161701-mRNA-1"/>
    </source>
</evidence>
<dbReference type="Proteomes" id="UP000046393">
    <property type="component" value="Unplaced"/>
</dbReference>
<dbReference type="GO" id="GO:0005737">
    <property type="term" value="C:cytoplasm"/>
    <property type="evidence" value="ECO:0007669"/>
    <property type="project" value="TreeGrafter"/>
</dbReference>
<evidence type="ECO:0000256" key="5">
    <source>
        <dbReference type="ARBA" id="ARBA00022737"/>
    </source>
</evidence>
<evidence type="ECO:0000256" key="7">
    <source>
        <dbReference type="ARBA" id="ARBA00023054"/>
    </source>
</evidence>
<dbReference type="GO" id="GO:0034993">
    <property type="term" value="C:meiotic nuclear membrane microtubule tethering complex"/>
    <property type="evidence" value="ECO:0007669"/>
    <property type="project" value="TreeGrafter"/>
</dbReference>
<dbReference type="AlphaFoldDB" id="A0A0N5ABU1"/>
<dbReference type="GO" id="GO:0005856">
    <property type="term" value="C:cytoskeleton"/>
    <property type="evidence" value="ECO:0007669"/>
    <property type="project" value="UniProtKB-SubCell"/>
</dbReference>
<evidence type="ECO:0000256" key="12">
    <source>
        <dbReference type="ARBA" id="ARBA00060457"/>
    </source>
</evidence>
<keyword evidence="4" id="KW-0812">Transmembrane</keyword>
<sequence length="688" mass="79642">MSLIWQIILYFQIENNVQLLREWGFELDGSGSSTSGITDETGACNNSSILNDQIHIGHIKVPIEKVFLRWINAQVSKTYGITVHDMDSFWKDGVVFNALIHKVRPDLVDMDEVCNSEPKQNLERAFRLARDHLHIHPLLEIDDMLIDMPDKRSVMAYVSQFIRLPSMCKPVSAESCCDLQSLSTWLHKAYSTLTKSSDESLYDRYQIYLTLRKEFVDHQHNYYLSRKEFPTSSSHHSACFYSSWTKVGELLSKWSHRLEDELPGSLSDLSQWLCAAEQTISRPFELVAEDADHSLVRIKEAQETIKKLSVDYSQSYEKFQTIYFNKRVGDKEISIEFLEPLKIRFDALGRGIADLLKDLDVSHSYYLVFAFIEQLNKKMAFWKSGDSANLVKRWIKEYKVTFVECNTFPEKKLHAFIENFAIVISSADKFSVSDESKEWLLVKCKEASKECIKNFNEFGRYLDSLLTYWKEFELYTSKVEEVVSKSEREKRNLLGADINDLLRKCGKARDAISRMSSASGRNAVNMRLASLRQRVDEIGRTPLCTEEKVNTKVVVPQSRSPWKSLIKLRSDRPSTSKVLRSSTPVHMMEWIKSVKELLSSTVSSLDQLDFLMQKLVEYQKEMHAVESERIALLKSAGHNQQNITEFRKLKNDLRVRSQQLKIVRPIFVEFEKSYNNLSDLVVHPKASF</sequence>
<keyword evidence="9" id="KW-0009">Actin-binding</keyword>
<evidence type="ECO:0000313" key="15">
    <source>
        <dbReference type="Proteomes" id="UP000046393"/>
    </source>
</evidence>
<evidence type="ECO:0000256" key="6">
    <source>
        <dbReference type="ARBA" id="ARBA00022989"/>
    </source>
</evidence>
<evidence type="ECO:0000256" key="10">
    <source>
        <dbReference type="ARBA" id="ARBA00023212"/>
    </source>
</evidence>
<reference evidence="16" key="1">
    <citation type="submission" date="2017-02" db="UniProtKB">
        <authorList>
            <consortium name="WormBaseParasite"/>
        </authorList>
    </citation>
    <scope>IDENTIFICATION</scope>
</reference>
<name>A0A0N5ABU1_9BILA</name>
<dbReference type="PANTHER" id="PTHR47535:SF1">
    <property type="entry name" value="NESPRIN-1"/>
    <property type="match status" value="1"/>
</dbReference>
<keyword evidence="11" id="KW-0539">Nucleus</keyword>
<keyword evidence="10" id="KW-0206">Cytoskeleton</keyword>
<dbReference type="Gene3D" id="1.10.418.10">
    <property type="entry name" value="Calponin-like domain"/>
    <property type="match status" value="1"/>
</dbReference>
<proteinExistence type="predicted"/>
<dbReference type="InterPro" id="IPR001715">
    <property type="entry name" value="CH_dom"/>
</dbReference>
<evidence type="ECO:0000259" key="14">
    <source>
        <dbReference type="PROSITE" id="PS50021"/>
    </source>
</evidence>
<comment type="subcellular location">
    <subcellularLocation>
        <location evidence="1">Cytoplasm</location>
        <location evidence="1">Cytoskeleton</location>
    </subcellularLocation>
    <subcellularLocation>
        <location evidence="12">Endomembrane system</location>
        <topology evidence="12">Single-pass type IV membrane protein</topology>
        <orientation evidence="12">Cytoplasmic side</orientation>
    </subcellularLocation>
    <subcellularLocation>
        <location evidence="2">Nucleus membrane</location>
        <topology evidence="2">Single-pass membrane protein</topology>
        <orientation evidence="2">Cytoplasmic side</orientation>
    </subcellularLocation>
    <subcellularLocation>
        <location evidence="13">Nucleus membrane</location>
        <topology evidence="13">Single-pass type IV membrane protein</topology>
    </subcellularLocation>
</comment>
<keyword evidence="15" id="KW-1185">Reference proteome</keyword>
<accession>A0A0N5ABU1</accession>
<dbReference type="FunFam" id="1.10.418.10:FF:000099">
    <property type="entry name" value="Nuclear anchorage protein 1"/>
    <property type="match status" value="1"/>
</dbReference>
<evidence type="ECO:0000256" key="1">
    <source>
        <dbReference type="ARBA" id="ARBA00004245"/>
    </source>
</evidence>
<dbReference type="InterPro" id="IPR052403">
    <property type="entry name" value="LINC-complex_assoc"/>
</dbReference>
<dbReference type="STRING" id="451379.A0A0N5ABU1"/>
<dbReference type="PROSITE" id="PS50021">
    <property type="entry name" value="CH"/>
    <property type="match status" value="1"/>
</dbReference>
<evidence type="ECO:0000256" key="11">
    <source>
        <dbReference type="ARBA" id="ARBA00023242"/>
    </source>
</evidence>
<protein>
    <submittedName>
        <fullName evidence="16">Calponin-homology (CH) domain-containing protein</fullName>
    </submittedName>
</protein>
<keyword evidence="8" id="KW-0472">Membrane</keyword>
<evidence type="ECO:0000256" key="8">
    <source>
        <dbReference type="ARBA" id="ARBA00023136"/>
    </source>
</evidence>
<feature type="domain" description="Calponin-homology (CH)" evidence="14">
    <location>
        <begin position="61"/>
        <end position="166"/>
    </location>
</feature>
<dbReference type="Pfam" id="PF00307">
    <property type="entry name" value="CH"/>
    <property type="match status" value="1"/>
</dbReference>
<keyword evidence="6" id="KW-1133">Transmembrane helix</keyword>
<dbReference type="InterPro" id="IPR036872">
    <property type="entry name" value="CH_dom_sf"/>
</dbReference>
<dbReference type="GO" id="GO:0051015">
    <property type="term" value="F:actin filament binding"/>
    <property type="evidence" value="ECO:0007669"/>
    <property type="project" value="TreeGrafter"/>
</dbReference>
<dbReference type="SMART" id="SM00033">
    <property type="entry name" value="CH"/>
    <property type="match status" value="1"/>
</dbReference>